<sequence>MLIRKTVSERIKGIPYQRTTANSGCLFCIAPRNLGYDRRKQEALWSGNLFILRKGVFWIIKKEQKNIFLSPKDSNNVIPNQVAL</sequence>
<evidence type="ECO:0000313" key="1">
    <source>
        <dbReference type="EMBL" id="GIY97074.1"/>
    </source>
</evidence>
<name>A0AAV4XQS5_CAEEX</name>
<gene>
    <name evidence="1" type="ORF">CEXT_693391</name>
</gene>
<accession>A0AAV4XQS5</accession>
<dbReference type="AlphaFoldDB" id="A0AAV4XQS5"/>
<keyword evidence="2" id="KW-1185">Reference proteome</keyword>
<comment type="caution">
    <text evidence="1">The sequence shown here is derived from an EMBL/GenBank/DDBJ whole genome shotgun (WGS) entry which is preliminary data.</text>
</comment>
<protein>
    <submittedName>
        <fullName evidence="1">Uncharacterized protein</fullName>
    </submittedName>
</protein>
<dbReference type="EMBL" id="BPLR01000734">
    <property type="protein sequence ID" value="GIY97074.1"/>
    <property type="molecule type" value="Genomic_DNA"/>
</dbReference>
<reference evidence="1 2" key="1">
    <citation type="submission" date="2021-06" db="EMBL/GenBank/DDBJ databases">
        <title>Caerostris extrusa draft genome.</title>
        <authorList>
            <person name="Kono N."/>
            <person name="Arakawa K."/>
        </authorList>
    </citation>
    <scope>NUCLEOTIDE SEQUENCE [LARGE SCALE GENOMIC DNA]</scope>
</reference>
<organism evidence="1 2">
    <name type="scientific">Caerostris extrusa</name>
    <name type="common">Bark spider</name>
    <name type="synonym">Caerostris bankana</name>
    <dbReference type="NCBI Taxonomy" id="172846"/>
    <lineage>
        <taxon>Eukaryota</taxon>
        <taxon>Metazoa</taxon>
        <taxon>Ecdysozoa</taxon>
        <taxon>Arthropoda</taxon>
        <taxon>Chelicerata</taxon>
        <taxon>Arachnida</taxon>
        <taxon>Araneae</taxon>
        <taxon>Araneomorphae</taxon>
        <taxon>Entelegynae</taxon>
        <taxon>Araneoidea</taxon>
        <taxon>Araneidae</taxon>
        <taxon>Caerostris</taxon>
    </lineage>
</organism>
<proteinExistence type="predicted"/>
<evidence type="ECO:0000313" key="2">
    <source>
        <dbReference type="Proteomes" id="UP001054945"/>
    </source>
</evidence>
<dbReference type="Proteomes" id="UP001054945">
    <property type="component" value="Unassembled WGS sequence"/>
</dbReference>